<accession>H8G475</accession>
<dbReference type="CDD" id="cd17321">
    <property type="entry name" value="MFS_MMR_MDR_like"/>
    <property type="match status" value="1"/>
</dbReference>
<feature type="transmembrane region" description="Helical" evidence="7">
    <location>
        <begin position="404"/>
        <end position="427"/>
    </location>
</feature>
<dbReference type="PANTHER" id="PTHR42718">
    <property type="entry name" value="MAJOR FACILITATOR SUPERFAMILY MULTIDRUG TRANSPORTER MFSC"/>
    <property type="match status" value="1"/>
</dbReference>
<dbReference type="InterPro" id="IPR005829">
    <property type="entry name" value="Sugar_transporter_CS"/>
</dbReference>
<keyword evidence="3" id="KW-1003">Cell membrane</keyword>
<keyword evidence="4 7" id="KW-0812">Transmembrane</keyword>
<dbReference type="PANTHER" id="PTHR42718:SF46">
    <property type="entry name" value="BLR6921 PROTEIN"/>
    <property type="match status" value="1"/>
</dbReference>
<keyword evidence="2" id="KW-0813">Transport</keyword>
<evidence type="ECO:0000256" key="7">
    <source>
        <dbReference type="SAM" id="Phobius"/>
    </source>
</evidence>
<feature type="transmembrane region" description="Helical" evidence="7">
    <location>
        <begin position="58"/>
        <end position="77"/>
    </location>
</feature>
<feature type="transmembrane region" description="Helical" evidence="7">
    <location>
        <begin position="277"/>
        <end position="301"/>
    </location>
</feature>
<dbReference type="PROSITE" id="PS00216">
    <property type="entry name" value="SUGAR_TRANSPORT_1"/>
    <property type="match status" value="1"/>
</dbReference>
<dbReference type="InterPro" id="IPR020846">
    <property type="entry name" value="MFS_dom"/>
</dbReference>
<feature type="transmembrane region" description="Helical" evidence="7">
    <location>
        <begin position="367"/>
        <end position="392"/>
    </location>
</feature>
<feature type="transmembrane region" description="Helical" evidence="7">
    <location>
        <begin position="177"/>
        <end position="196"/>
    </location>
</feature>
<proteinExistence type="predicted"/>
<feature type="transmembrane region" description="Helical" evidence="7">
    <location>
        <begin position="114"/>
        <end position="136"/>
    </location>
</feature>
<reference evidence="9 10" key="1">
    <citation type="journal article" date="2012" name="Stand. Genomic Sci.">
        <title>Genome sequence of the soil bacterium Saccharomonospora azurea type strain (NA-128(T)).</title>
        <authorList>
            <person name="Klenk H.P."/>
            <person name="Held B."/>
            <person name="Lucas S."/>
            <person name="Lapidus A."/>
            <person name="Copeland A."/>
            <person name="Hammon N."/>
            <person name="Pitluck S."/>
            <person name="Goodwin L.A."/>
            <person name="Han C."/>
            <person name="Tapia R."/>
            <person name="Brambilla E.M."/>
            <person name="Potter G."/>
            <person name="Land M."/>
            <person name="Ivanova N."/>
            <person name="Rohde M."/>
            <person name="Goker M."/>
            <person name="Detter J.C."/>
            <person name="Kyrpides N.C."/>
            <person name="Woyke T."/>
        </authorList>
    </citation>
    <scope>NUCLEOTIDE SEQUENCE [LARGE SCALE GENOMIC DNA]</scope>
    <source>
        <strain evidence="9 10">NA-128</strain>
    </source>
</reference>
<evidence type="ECO:0000313" key="10">
    <source>
        <dbReference type="Proteomes" id="UP000004705"/>
    </source>
</evidence>
<dbReference type="PRINTS" id="PR01036">
    <property type="entry name" value="TCRTETB"/>
</dbReference>
<feature type="transmembrane region" description="Helical" evidence="7">
    <location>
        <begin position="447"/>
        <end position="474"/>
    </location>
</feature>
<evidence type="ECO:0000256" key="6">
    <source>
        <dbReference type="ARBA" id="ARBA00023136"/>
    </source>
</evidence>
<dbReference type="Gene3D" id="1.20.1720.10">
    <property type="entry name" value="Multidrug resistance protein D"/>
    <property type="match status" value="2"/>
</dbReference>
<keyword evidence="5 7" id="KW-1133">Transmembrane helix</keyword>
<gene>
    <name evidence="9" type="ORF">SacazDRAFT_04331</name>
</gene>
<dbReference type="AlphaFoldDB" id="H8G475"/>
<name>H8G475_9PSEU</name>
<feature type="transmembrane region" description="Helical" evidence="7">
    <location>
        <begin position="148"/>
        <end position="171"/>
    </location>
</feature>
<feature type="domain" description="Major facilitator superfamily (MFS) profile" evidence="8">
    <location>
        <begin position="23"/>
        <end position="480"/>
    </location>
</feature>
<sequence length="491" mass="50885">MSRDVQPLSVRRDRASARSPWLPFSMLAVIEFITVLDASIVNVALPSIEAEFGFTPQALAWVVDAYLLAYAGFLLLGGRAADVLGRRRMYFAGLALFTVSSLVCGISQDAAQLLIGRGFQGLGAALVAPAALALIGDLFTVESDRNRALGIWGSMAGIGGAAGMVLGGLLTTADWRWTFLINVPIGIGVFIASSRLLPKIGRTTTSRLDLFGALLGTSGLCVLLLAITRAQDIGWLSGQSLTSFAVALVLLGAFVVRQLTAAEPLLPTHLFRRPSLALGNVVIALVGVLLFATFFVVTLYMQRVRGFSPLTTGLLYLPINASMWLGSWLAPRVIGALSPSGSLAAGLFLQGAGLAWWTSVLTVDGNFVFTFLVPAMLWCFGLGLSIVSAFVVCTSGVDAEVRGAASGLATTTYQSGGAIGLAVLVAVADSRTGELLAGPAGERPSEAAALVSGYSASLLVGVVVAAVGVALALLARRLTSATPAAPETATQ</sequence>
<evidence type="ECO:0000256" key="3">
    <source>
        <dbReference type="ARBA" id="ARBA00022475"/>
    </source>
</evidence>
<evidence type="ECO:0000256" key="1">
    <source>
        <dbReference type="ARBA" id="ARBA00004651"/>
    </source>
</evidence>
<organism evidence="9 10">
    <name type="scientific">Saccharomonospora azurea NA-128</name>
    <dbReference type="NCBI Taxonomy" id="882081"/>
    <lineage>
        <taxon>Bacteria</taxon>
        <taxon>Bacillati</taxon>
        <taxon>Actinomycetota</taxon>
        <taxon>Actinomycetes</taxon>
        <taxon>Pseudonocardiales</taxon>
        <taxon>Pseudonocardiaceae</taxon>
        <taxon>Saccharomonospora</taxon>
    </lineage>
</organism>
<comment type="subcellular location">
    <subcellularLocation>
        <location evidence="1">Cell membrane</location>
        <topology evidence="1">Multi-pass membrane protein</topology>
    </subcellularLocation>
</comment>
<dbReference type="Pfam" id="PF07690">
    <property type="entry name" value="MFS_1"/>
    <property type="match status" value="1"/>
</dbReference>
<dbReference type="GO" id="GO:0022857">
    <property type="term" value="F:transmembrane transporter activity"/>
    <property type="evidence" value="ECO:0007669"/>
    <property type="project" value="InterPro"/>
</dbReference>
<keyword evidence="10" id="KW-1185">Reference proteome</keyword>
<feature type="transmembrane region" description="Helical" evidence="7">
    <location>
        <begin position="21"/>
        <end position="46"/>
    </location>
</feature>
<evidence type="ECO:0000256" key="4">
    <source>
        <dbReference type="ARBA" id="ARBA00022692"/>
    </source>
</evidence>
<dbReference type="Proteomes" id="UP000004705">
    <property type="component" value="Chromosome"/>
</dbReference>
<evidence type="ECO:0000313" key="9">
    <source>
        <dbReference type="EMBL" id="EHY91173.1"/>
    </source>
</evidence>
<protein>
    <submittedName>
        <fullName evidence="9">Arabinose efflux permease family protein</fullName>
    </submittedName>
</protein>
<dbReference type="SUPFAM" id="SSF103473">
    <property type="entry name" value="MFS general substrate transporter"/>
    <property type="match status" value="1"/>
</dbReference>
<dbReference type="EMBL" id="CM001466">
    <property type="protein sequence ID" value="EHY91173.1"/>
    <property type="molecule type" value="Genomic_DNA"/>
</dbReference>
<evidence type="ECO:0000256" key="2">
    <source>
        <dbReference type="ARBA" id="ARBA00022448"/>
    </source>
</evidence>
<dbReference type="GO" id="GO:0005886">
    <property type="term" value="C:plasma membrane"/>
    <property type="evidence" value="ECO:0007669"/>
    <property type="project" value="UniProtKB-SubCell"/>
</dbReference>
<dbReference type="OrthoDB" id="7375466at2"/>
<feature type="transmembrane region" description="Helical" evidence="7">
    <location>
        <begin position="208"/>
        <end position="227"/>
    </location>
</feature>
<evidence type="ECO:0000256" key="5">
    <source>
        <dbReference type="ARBA" id="ARBA00022989"/>
    </source>
</evidence>
<dbReference type="InterPro" id="IPR011701">
    <property type="entry name" value="MFS"/>
</dbReference>
<feature type="transmembrane region" description="Helical" evidence="7">
    <location>
        <begin position="313"/>
        <end position="330"/>
    </location>
</feature>
<dbReference type="PROSITE" id="PS50850">
    <property type="entry name" value="MFS"/>
    <property type="match status" value="1"/>
</dbReference>
<feature type="transmembrane region" description="Helical" evidence="7">
    <location>
        <begin position="233"/>
        <end position="256"/>
    </location>
</feature>
<evidence type="ECO:0000259" key="8">
    <source>
        <dbReference type="PROSITE" id="PS50850"/>
    </source>
</evidence>
<feature type="transmembrane region" description="Helical" evidence="7">
    <location>
        <begin position="342"/>
        <end position="361"/>
    </location>
</feature>
<dbReference type="InterPro" id="IPR036259">
    <property type="entry name" value="MFS_trans_sf"/>
</dbReference>
<dbReference type="HOGENOM" id="CLU_000960_28_2_11"/>
<feature type="transmembrane region" description="Helical" evidence="7">
    <location>
        <begin position="89"/>
        <end position="108"/>
    </location>
</feature>
<dbReference type="RefSeq" id="WP_005445002.1">
    <property type="nucleotide sequence ID" value="NZ_CM001466.1"/>
</dbReference>
<keyword evidence="6 7" id="KW-0472">Membrane</keyword>